<reference evidence="1 2" key="1">
    <citation type="submission" date="2024-09" db="EMBL/GenBank/DDBJ databases">
        <authorList>
            <person name="Sun Q."/>
            <person name="Mori K."/>
        </authorList>
    </citation>
    <scope>NUCLEOTIDE SEQUENCE [LARGE SCALE GENOMIC DNA]</scope>
    <source>
        <strain evidence="1 2">CECT 8300</strain>
    </source>
</reference>
<dbReference type="RefSeq" id="WP_290268371.1">
    <property type="nucleotide sequence ID" value="NZ_JAUFQP010000004.1"/>
</dbReference>
<keyword evidence="2" id="KW-1185">Reference proteome</keyword>
<evidence type="ECO:0008006" key="3">
    <source>
        <dbReference type="Google" id="ProtNLM"/>
    </source>
</evidence>
<organism evidence="1 2">
    <name type="scientific">Algibacter miyuki</name>
    <dbReference type="NCBI Taxonomy" id="1306933"/>
    <lineage>
        <taxon>Bacteria</taxon>
        <taxon>Pseudomonadati</taxon>
        <taxon>Bacteroidota</taxon>
        <taxon>Flavobacteriia</taxon>
        <taxon>Flavobacteriales</taxon>
        <taxon>Flavobacteriaceae</taxon>
        <taxon>Algibacter</taxon>
    </lineage>
</organism>
<comment type="caution">
    <text evidence="1">The sequence shown here is derived from an EMBL/GenBank/DDBJ whole genome shotgun (WGS) entry which is preliminary data.</text>
</comment>
<sequence length="97" mass="11174">MVCLGSIFAENKYIMKLNRRGQIVKFHTPNHDEDPEQLYIVLEYIEDGNRSRAKIQALNTGLSFPSTSIMLVEDLEVDEGQTLELDYYLKHGDHGLF</sequence>
<dbReference type="EMBL" id="JBHMFA010000001">
    <property type="protein sequence ID" value="MFB9104065.1"/>
    <property type="molecule type" value="Genomic_DNA"/>
</dbReference>
<proteinExistence type="predicted"/>
<gene>
    <name evidence="1" type="ORF">ACFFU1_04065</name>
</gene>
<name>A0ABV5GWP5_9FLAO</name>
<accession>A0ABV5GWP5</accession>
<dbReference type="Proteomes" id="UP001589590">
    <property type="component" value="Unassembled WGS sequence"/>
</dbReference>
<evidence type="ECO:0000313" key="2">
    <source>
        <dbReference type="Proteomes" id="UP001589590"/>
    </source>
</evidence>
<protein>
    <recommendedName>
        <fullName evidence="3">Protein kinase domain-containing protein</fullName>
    </recommendedName>
</protein>
<evidence type="ECO:0000313" key="1">
    <source>
        <dbReference type="EMBL" id="MFB9104065.1"/>
    </source>
</evidence>